<dbReference type="Proteomes" id="UP000523601">
    <property type="component" value="Unassembled WGS sequence"/>
</dbReference>
<keyword evidence="3" id="KW-1185">Reference proteome</keyword>
<comment type="caution">
    <text evidence="2">The sequence shown here is derived from an EMBL/GenBank/DDBJ whole genome shotgun (WGS) entry which is preliminary data.</text>
</comment>
<protein>
    <submittedName>
        <fullName evidence="2">Hint domain-containing protein</fullName>
    </submittedName>
</protein>
<dbReference type="Pfam" id="PF13403">
    <property type="entry name" value="Hint_2"/>
    <property type="match status" value="1"/>
</dbReference>
<evidence type="ECO:0000313" key="3">
    <source>
        <dbReference type="Proteomes" id="UP000523601"/>
    </source>
</evidence>
<proteinExistence type="predicted"/>
<organism evidence="2 3">
    <name type="scientific">Donghicola mangrovi</name>
    <dbReference type="NCBI Taxonomy" id="2729614"/>
    <lineage>
        <taxon>Bacteria</taxon>
        <taxon>Pseudomonadati</taxon>
        <taxon>Pseudomonadota</taxon>
        <taxon>Alphaproteobacteria</taxon>
        <taxon>Rhodobacterales</taxon>
        <taxon>Roseobacteraceae</taxon>
        <taxon>Donghicola</taxon>
    </lineage>
</organism>
<dbReference type="RefSeq" id="WP_176854217.1">
    <property type="nucleotide sequence ID" value="NZ_JABCJD010000004.1"/>
</dbReference>
<dbReference type="EMBL" id="JABCJD010000004">
    <property type="protein sequence ID" value="NVO27812.1"/>
    <property type="molecule type" value="Genomic_DNA"/>
</dbReference>
<gene>
    <name evidence="2" type="ORF">HJ526_10305</name>
</gene>
<reference evidence="2 3" key="1">
    <citation type="submission" date="2020-04" db="EMBL/GenBank/DDBJ databases">
        <title>Donghicola sp., a member of the Rhodobacteraceae family isolated from mangrove forest in Thailand.</title>
        <authorList>
            <person name="Charoenyingcharoen P."/>
            <person name="Yukphan P."/>
        </authorList>
    </citation>
    <scope>NUCLEOTIDE SEQUENCE [LARGE SCALE GENOMIC DNA]</scope>
    <source>
        <strain evidence="2 3">C2-DW-16</strain>
    </source>
</reference>
<evidence type="ECO:0000259" key="1">
    <source>
        <dbReference type="Pfam" id="PF13403"/>
    </source>
</evidence>
<evidence type="ECO:0000313" key="2">
    <source>
        <dbReference type="EMBL" id="NVO27812.1"/>
    </source>
</evidence>
<name>A0ABX2PGA6_9RHOB</name>
<dbReference type="InterPro" id="IPR028992">
    <property type="entry name" value="Hedgehog/Intein_dom"/>
</dbReference>
<sequence>MVHVGATKRRFGAGGPLPELPVYGDEPSFASPFSVPCFTPGTRIATRQGPIAVEDLRTGDLLLTRDNGFCPVLWVGRSHYRLAQSMGGARLQPVMIKAGAFGEGVPQTDLLISPDHQMLLTRRLMPRALPCNELLVPARHLLSQAGVVVAPQREVEFVHVLMERHEILLADGAWTESYRPDSSVVRSLPNDVRVDLLASLGGRDPMRGPVFEAARQSAGPEALSPEADR</sequence>
<dbReference type="SUPFAM" id="SSF51294">
    <property type="entry name" value="Hedgehog/intein (Hint) domain"/>
    <property type="match status" value="1"/>
</dbReference>
<accession>A0ABX2PGA6</accession>
<dbReference type="InterPro" id="IPR036844">
    <property type="entry name" value="Hint_dom_sf"/>
</dbReference>
<feature type="domain" description="Hedgehog/Intein (Hint)" evidence="1">
    <location>
        <begin position="36"/>
        <end position="181"/>
    </location>
</feature>